<dbReference type="Proteomes" id="UP000295733">
    <property type="component" value="Unassembled WGS sequence"/>
</dbReference>
<dbReference type="CDD" id="cd04301">
    <property type="entry name" value="NAT_SF"/>
    <property type="match status" value="1"/>
</dbReference>
<dbReference type="SUPFAM" id="SSF55729">
    <property type="entry name" value="Acyl-CoA N-acyltransferases (Nat)"/>
    <property type="match status" value="1"/>
</dbReference>
<reference evidence="4 5" key="1">
    <citation type="submission" date="2019-03" db="EMBL/GenBank/DDBJ databases">
        <title>Genomic Encyclopedia of Type Strains, Phase IV (KMG-IV): sequencing the most valuable type-strain genomes for metagenomic binning, comparative biology and taxonomic classification.</title>
        <authorList>
            <person name="Goeker M."/>
        </authorList>
    </citation>
    <scope>NUCLEOTIDE SEQUENCE [LARGE SCALE GENOMIC DNA]</scope>
    <source>
        <strain evidence="4 5">DSM 2781</strain>
    </source>
</reference>
<evidence type="ECO:0000313" key="5">
    <source>
        <dbReference type="Proteomes" id="UP000295733"/>
    </source>
</evidence>
<keyword evidence="2" id="KW-0012">Acyltransferase</keyword>
<dbReference type="GO" id="GO:0016747">
    <property type="term" value="F:acyltransferase activity, transferring groups other than amino-acyl groups"/>
    <property type="evidence" value="ECO:0007669"/>
    <property type="project" value="InterPro"/>
</dbReference>
<dbReference type="RefSeq" id="WP_132598822.1">
    <property type="nucleotide sequence ID" value="NZ_NRRP01000005.1"/>
</dbReference>
<sequence length="241" mass="25082">MSLPDLFAGQEATWPPAATHRVGPWCIRDGQGGGKRVSAATATAPVTDADIAQAETAMAALDQDALFMVRPGDEALDGLLALRGYRIVDPVMILAAPVAPLAAMPPPPVTAFTVAAPLAILHEVWAENGIGPARLAVMDRVKGPKTALLARQNDRAAGAGFAAIHGTRCFVHALSVSPAHRRQGAAVNMMRAAAGWAQDHGAETLVVLVTEDNAAARALYASLGFANVGSYHYRTNAPQGR</sequence>
<dbReference type="OrthoDB" id="7301318at2"/>
<keyword evidence="1 4" id="KW-0808">Transferase</keyword>
<dbReference type="Gene3D" id="3.40.630.30">
    <property type="match status" value="1"/>
</dbReference>
<evidence type="ECO:0000256" key="1">
    <source>
        <dbReference type="ARBA" id="ARBA00022679"/>
    </source>
</evidence>
<protein>
    <submittedName>
        <fullName evidence="4">Acetyltransferase (GNAT) family protein</fullName>
    </submittedName>
</protein>
<dbReference type="PANTHER" id="PTHR43877:SF1">
    <property type="entry name" value="ACETYLTRANSFERASE"/>
    <property type="match status" value="1"/>
</dbReference>
<evidence type="ECO:0000313" key="4">
    <source>
        <dbReference type="EMBL" id="TCP27450.1"/>
    </source>
</evidence>
<dbReference type="PANTHER" id="PTHR43877">
    <property type="entry name" value="AMINOALKYLPHOSPHONATE N-ACETYLTRANSFERASE-RELATED-RELATED"/>
    <property type="match status" value="1"/>
</dbReference>
<dbReference type="InterPro" id="IPR016181">
    <property type="entry name" value="Acyl_CoA_acyltransferase"/>
</dbReference>
<keyword evidence="5" id="KW-1185">Reference proteome</keyword>
<evidence type="ECO:0000259" key="3">
    <source>
        <dbReference type="PROSITE" id="PS51186"/>
    </source>
</evidence>
<dbReference type="AlphaFoldDB" id="A0A4R2NYX6"/>
<feature type="domain" description="N-acetyltransferase" evidence="3">
    <location>
        <begin position="104"/>
        <end position="241"/>
    </location>
</feature>
<dbReference type="PROSITE" id="PS51186">
    <property type="entry name" value="GNAT"/>
    <property type="match status" value="1"/>
</dbReference>
<dbReference type="EMBL" id="SLXL01000001">
    <property type="protein sequence ID" value="TCP27450.1"/>
    <property type="molecule type" value="Genomic_DNA"/>
</dbReference>
<name>A0A4R2NYX6_RHOAD</name>
<proteinExistence type="predicted"/>
<accession>A0A4R2NYX6</accession>
<organism evidence="4 5">
    <name type="scientific">Rhodovulum adriaticum</name>
    <name type="common">Rhodopseudomonas adriatica</name>
    <dbReference type="NCBI Taxonomy" id="35804"/>
    <lineage>
        <taxon>Bacteria</taxon>
        <taxon>Pseudomonadati</taxon>
        <taxon>Pseudomonadota</taxon>
        <taxon>Alphaproteobacteria</taxon>
        <taxon>Rhodobacterales</taxon>
        <taxon>Paracoccaceae</taxon>
        <taxon>Rhodovulum</taxon>
    </lineage>
</organism>
<dbReference type="InterPro" id="IPR000182">
    <property type="entry name" value="GNAT_dom"/>
</dbReference>
<gene>
    <name evidence="4" type="ORF">EV656_101356</name>
</gene>
<dbReference type="InterPro" id="IPR050832">
    <property type="entry name" value="Bact_Acetyltransf"/>
</dbReference>
<evidence type="ECO:0000256" key="2">
    <source>
        <dbReference type="ARBA" id="ARBA00023315"/>
    </source>
</evidence>
<comment type="caution">
    <text evidence="4">The sequence shown here is derived from an EMBL/GenBank/DDBJ whole genome shotgun (WGS) entry which is preliminary data.</text>
</comment>
<dbReference type="Pfam" id="PF00583">
    <property type="entry name" value="Acetyltransf_1"/>
    <property type="match status" value="1"/>
</dbReference>